<evidence type="ECO:0000256" key="7">
    <source>
        <dbReference type="SAM" id="SignalP"/>
    </source>
</evidence>
<dbReference type="SUPFAM" id="SSF54001">
    <property type="entry name" value="Cysteine proteinases"/>
    <property type="match status" value="1"/>
</dbReference>
<sequence>MQLIIVVAALFAVALARPHVYNVELDSEWEMFKSVHKKHYINQEEELHRRQIWEDHVDLIAKHNREYDMGLHTYTLGINEYADMSTEEFVQTMNGYVMSNGTSGSVFLAPSQVQVPDEVDWRKEGYVTEVKNQGHCGSCWAFSTTGSLEGQHFKKTGTLTSLSEQNLVDCSRKYGNMGCKGGLMDNGFKYIRDNNGIDTEASYPYTAKTGLFCHFRTASVGATCTGYTDIKRGSESDLQAAVATVGPISVAIDAGHKSFQLYKRGVYSERACSSKKLDHGVLVVGYGTDNGQEYWLVKNSWGPSWGMDGYVEMSRNKNNQCGIATQASYPLV</sequence>
<dbReference type="GeneID" id="106177016"/>
<dbReference type="RefSeq" id="XP_013415099.1">
    <property type="nucleotide sequence ID" value="XM_013559645.1"/>
</dbReference>
<dbReference type="PROSITE" id="PS00640">
    <property type="entry name" value="THIOL_PROTEASE_ASN"/>
    <property type="match status" value="1"/>
</dbReference>
<keyword evidence="4" id="KW-0788">Thiol protease</keyword>
<evidence type="ECO:0000256" key="4">
    <source>
        <dbReference type="ARBA" id="ARBA00022807"/>
    </source>
</evidence>
<dbReference type="SMART" id="SM00848">
    <property type="entry name" value="Inhibitor_I29"/>
    <property type="match status" value="1"/>
</dbReference>
<dbReference type="Pfam" id="PF08246">
    <property type="entry name" value="Inhibitor_I29"/>
    <property type="match status" value="1"/>
</dbReference>
<dbReference type="AlphaFoldDB" id="A0A1S3JYJ7"/>
<dbReference type="PROSITE" id="PS00139">
    <property type="entry name" value="THIOL_PROTEASE_CYS"/>
    <property type="match status" value="1"/>
</dbReference>
<dbReference type="PROSITE" id="PS00639">
    <property type="entry name" value="THIOL_PROTEASE_HIS"/>
    <property type="match status" value="1"/>
</dbReference>
<dbReference type="PRINTS" id="PR00705">
    <property type="entry name" value="PAPAIN"/>
</dbReference>
<dbReference type="GO" id="GO:0008234">
    <property type="term" value="F:cysteine-type peptidase activity"/>
    <property type="evidence" value="ECO:0007669"/>
    <property type="project" value="UniProtKB-KW"/>
</dbReference>
<proteinExistence type="inferred from homology"/>
<dbReference type="PANTHER" id="PTHR12411">
    <property type="entry name" value="CYSTEINE PROTEASE FAMILY C1-RELATED"/>
    <property type="match status" value="1"/>
</dbReference>
<dbReference type="KEGG" id="lak:106177016"/>
<dbReference type="Pfam" id="PF00112">
    <property type="entry name" value="Peptidase_C1"/>
    <property type="match status" value="1"/>
</dbReference>
<protein>
    <submittedName>
        <fullName evidence="11 12">Cathepsin L1-like</fullName>
    </submittedName>
</protein>
<dbReference type="RefSeq" id="XP_013415101.1">
    <property type="nucleotide sequence ID" value="XM_013559647.1"/>
</dbReference>
<evidence type="ECO:0000259" key="8">
    <source>
        <dbReference type="SMART" id="SM00645"/>
    </source>
</evidence>
<feature type="chain" id="PRO_5014484751" evidence="7">
    <location>
        <begin position="17"/>
        <end position="332"/>
    </location>
</feature>
<dbReference type="SMART" id="SM00645">
    <property type="entry name" value="Pept_C1"/>
    <property type="match status" value="1"/>
</dbReference>
<dbReference type="OrthoDB" id="10253408at2759"/>
<feature type="signal peptide" evidence="7">
    <location>
        <begin position="1"/>
        <end position="16"/>
    </location>
</feature>
<dbReference type="InterPro" id="IPR038765">
    <property type="entry name" value="Papain-like_cys_pep_sf"/>
</dbReference>
<dbReference type="GO" id="GO:0006508">
    <property type="term" value="P:proteolysis"/>
    <property type="evidence" value="ECO:0007669"/>
    <property type="project" value="UniProtKB-KW"/>
</dbReference>
<evidence type="ECO:0000313" key="11">
    <source>
        <dbReference type="RefSeq" id="XP_013415099.1"/>
    </source>
</evidence>
<evidence type="ECO:0000256" key="6">
    <source>
        <dbReference type="ARBA" id="ARBA00023157"/>
    </source>
</evidence>
<evidence type="ECO:0000313" key="12">
    <source>
        <dbReference type="RefSeq" id="XP_013415101.1"/>
    </source>
</evidence>
<evidence type="ECO:0000256" key="5">
    <source>
        <dbReference type="ARBA" id="ARBA00023145"/>
    </source>
</evidence>
<keyword evidence="2" id="KW-0645">Protease</keyword>
<dbReference type="InterPro" id="IPR025660">
    <property type="entry name" value="Pept_his_AS"/>
</dbReference>
<keyword evidence="5" id="KW-0865">Zymogen</keyword>
<gene>
    <name evidence="11 12" type="primary">LOC106177016</name>
</gene>
<evidence type="ECO:0000256" key="2">
    <source>
        <dbReference type="ARBA" id="ARBA00022670"/>
    </source>
</evidence>
<keyword evidence="3" id="KW-0378">Hydrolase</keyword>
<evidence type="ECO:0000256" key="1">
    <source>
        <dbReference type="ARBA" id="ARBA00008455"/>
    </source>
</evidence>
<dbReference type="STRING" id="7574.A0A1S3JYJ7"/>
<dbReference type="FunFam" id="3.90.70.10:FF:000006">
    <property type="entry name" value="Cathepsin S"/>
    <property type="match status" value="1"/>
</dbReference>
<dbReference type="InterPro" id="IPR000668">
    <property type="entry name" value="Peptidase_C1A_C"/>
</dbReference>
<organism evidence="10 12">
    <name type="scientific">Lingula anatina</name>
    <name type="common">Brachiopod</name>
    <name type="synonym">Lingula unguis</name>
    <dbReference type="NCBI Taxonomy" id="7574"/>
    <lineage>
        <taxon>Eukaryota</taxon>
        <taxon>Metazoa</taxon>
        <taxon>Spiralia</taxon>
        <taxon>Lophotrochozoa</taxon>
        <taxon>Brachiopoda</taxon>
        <taxon>Linguliformea</taxon>
        <taxon>Lingulata</taxon>
        <taxon>Lingulida</taxon>
        <taxon>Linguloidea</taxon>
        <taxon>Lingulidae</taxon>
        <taxon>Lingula</taxon>
    </lineage>
</organism>
<dbReference type="InterPro" id="IPR039417">
    <property type="entry name" value="Peptidase_C1A_papain-like"/>
</dbReference>
<dbReference type="InterPro" id="IPR013201">
    <property type="entry name" value="Prot_inhib_I29"/>
</dbReference>
<dbReference type="InterPro" id="IPR013128">
    <property type="entry name" value="Peptidase_C1A"/>
</dbReference>
<dbReference type="CDD" id="cd02248">
    <property type="entry name" value="Peptidase_C1A"/>
    <property type="match status" value="1"/>
</dbReference>
<name>A0A1S3JYJ7_LINAN</name>
<keyword evidence="7" id="KW-0732">Signal</keyword>
<keyword evidence="6" id="KW-1015">Disulfide bond</keyword>
<comment type="similarity">
    <text evidence="1">Belongs to the peptidase C1 family.</text>
</comment>
<feature type="domain" description="Peptidase C1A papain C-terminal" evidence="8">
    <location>
        <begin position="115"/>
        <end position="331"/>
    </location>
</feature>
<keyword evidence="10" id="KW-1185">Reference proteome</keyword>
<accession>A0A1S3JYJ7</accession>
<evidence type="ECO:0000259" key="9">
    <source>
        <dbReference type="SMART" id="SM00848"/>
    </source>
</evidence>
<dbReference type="Gene3D" id="3.90.70.10">
    <property type="entry name" value="Cysteine proteinases"/>
    <property type="match status" value="1"/>
</dbReference>
<dbReference type="InterPro" id="IPR025661">
    <property type="entry name" value="Pept_asp_AS"/>
</dbReference>
<feature type="domain" description="Cathepsin propeptide inhibitor" evidence="9">
    <location>
        <begin position="29"/>
        <end position="89"/>
    </location>
</feature>
<evidence type="ECO:0000313" key="10">
    <source>
        <dbReference type="Proteomes" id="UP000085678"/>
    </source>
</evidence>
<evidence type="ECO:0000256" key="3">
    <source>
        <dbReference type="ARBA" id="ARBA00022801"/>
    </source>
</evidence>
<dbReference type="Proteomes" id="UP000085678">
    <property type="component" value="Unplaced"/>
</dbReference>
<reference evidence="11 12" key="1">
    <citation type="submission" date="2025-04" db="UniProtKB">
        <authorList>
            <consortium name="RefSeq"/>
        </authorList>
    </citation>
    <scope>IDENTIFICATION</scope>
    <source>
        <tissue evidence="11 12">Gonads</tissue>
    </source>
</reference>
<dbReference type="InterPro" id="IPR000169">
    <property type="entry name" value="Pept_cys_AS"/>
</dbReference>